<dbReference type="GO" id="GO:0005634">
    <property type="term" value="C:nucleus"/>
    <property type="evidence" value="ECO:0007669"/>
    <property type="project" value="UniProtKB-SubCell"/>
</dbReference>
<dbReference type="EMBL" id="JANAVB010028196">
    <property type="protein sequence ID" value="KAJ6816530.1"/>
    <property type="molecule type" value="Genomic_DNA"/>
</dbReference>
<comment type="caution">
    <text evidence="8">The sequence shown here is derived from an EMBL/GenBank/DDBJ whole genome shotgun (WGS) entry which is preliminary data.</text>
</comment>
<keyword evidence="3 5" id="KW-0804">Transcription</keyword>
<feature type="region of interest" description="SAW" evidence="4">
    <location>
        <begin position="438"/>
        <end position="515"/>
    </location>
</feature>
<evidence type="ECO:0000313" key="8">
    <source>
        <dbReference type="EMBL" id="KAJ6816530.1"/>
    </source>
</evidence>
<feature type="region of interest" description="Leucine repeat II (LRII)" evidence="4">
    <location>
        <begin position="304"/>
        <end position="336"/>
    </location>
</feature>
<dbReference type="Pfam" id="PF12041">
    <property type="entry name" value="DELLA"/>
    <property type="match status" value="1"/>
</dbReference>
<dbReference type="PANTHER" id="PTHR31636">
    <property type="entry name" value="OSJNBA0084A10.13 PROTEIN-RELATED"/>
    <property type="match status" value="1"/>
</dbReference>
<feature type="short sequence motif" description="VHIID" evidence="4">
    <location>
        <begin position="256"/>
        <end position="260"/>
    </location>
</feature>
<feature type="short sequence motif" description="LXXLL motif" evidence="4">
    <location>
        <begin position="356"/>
        <end position="360"/>
    </location>
</feature>
<evidence type="ECO:0000256" key="3">
    <source>
        <dbReference type="ARBA" id="ARBA00023163"/>
    </source>
</evidence>
<evidence type="ECO:0000313" key="9">
    <source>
        <dbReference type="Proteomes" id="UP001140949"/>
    </source>
</evidence>
<dbReference type="SMART" id="SM01129">
    <property type="entry name" value="DELLA"/>
    <property type="match status" value="1"/>
</dbReference>
<evidence type="ECO:0000259" key="7">
    <source>
        <dbReference type="Pfam" id="PF12041"/>
    </source>
</evidence>
<evidence type="ECO:0000256" key="5">
    <source>
        <dbReference type="RuleBase" id="RU367159"/>
    </source>
</evidence>
<organism evidence="8 9">
    <name type="scientific">Iris pallida</name>
    <name type="common">Sweet iris</name>
    <dbReference type="NCBI Taxonomy" id="29817"/>
    <lineage>
        <taxon>Eukaryota</taxon>
        <taxon>Viridiplantae</taxon>
        <taxon>Streptophyta</taxon>
        <taxon>Embryophyta</taxon>
        <taxon>Tracheophyta</taxon>
        <taxon>Spermatophyta</taxon>
        <taxon>Magnoliopsida</taxon>
        <taxon>Liliopsida</taxon>
        <taxon>Asparagales</taxon>
        <taxon>Iridaceae</taxon>
        <taxon>Iridoideae</taxon>
        <taxon>Irideae</taxon>
        <taxon>Iris</taxon>
    </lineage>
</organism>
<dbReference type="PROSITE" id="PS50985">
    <property type="entry name" value="GRAS"/>
    <property type="match status" value="1"/>
</dbReference>
<comment type="domain">
    <text evidence="5">The DELLA motif is required for its GA-induced degradation.</text>
</comment>
<gene>
    <name evidence="8" type="ORF">M6B38_414510</name>
</gene>
<evidence type="ECO:0000256" key="2">
    <source>
        <dbReference type="ARBA" id="ARBA00023015"/>
    </source>
</evidence>
<dbReference type="InterPro" id="IPR005202">
    <property type="entry name" value="TF_GRAS"/>
</dbReference>
<reference evidence="8" key="2">
    <citation type="submission" date="2023-04" db="EMBL/GenBank/DDBJ databases">
        <authorList>
            <person name="Bruccoleri R.E."/>
            <person name="Oakeley E.J."/>
            <person name="Faust A.-M."/>
            <person name="Dessus-Babus S."/>
            <person name="Altorfer M."/>
            <person name="Burckhardt D."/>
            <person name="Oertli M."/>
            <person name="Naumann U."/>
            <person name="Petersen F."/>
            <person name="Wong J."/>
        </authorList>
    </citation>
    <scope>NUCLEOTIDE SEQUENCE</scope>
    <source>
        <strain evidence="8">GSM-AAB239-AS_SAM_17_03QT</strain>
        <tissue evidence="8">Leaf</tissue>
    </source>
</reference>
<keyword evidence="5" id="KW-0939">Gibberellin signaling pathway</keyword>
<feature type="region of interest" description="Disordered" evidence="6">
    <location>
        <begin position="1"/>
        <end position="40"/>
    </location>
</feature>
<sequence>MKREHPHTTFGGGHQPPSKTTPTTAKRKLAEPEEDSQDAGVDELLAALGYKVRSSDMSDVAQKLDHLDTAMGTSAAGHHHDDTVHYNPSDLSTWLDNMLSEINAPPLPPPTTTTTSQLNRKKTRTSSSSVATHSLRPPPPPILIDPQETGVRLVHTLMACAEAVEQGSYAAAGALLKQVPSLAASQEGAMRKVAGYFAEALGRRVYRSSESSSRPDSSGFSDLLHMHFYESCPYLKFAHFTANQAILDAFSGHRRVHVVDLGVGQGMQWPALMQALALRPGGPPSFRLTGFGPPRPDDPDALRRVGRRLIQLADTIHVEFEYRGLVVDSLADIGPGLLGLGGDEDEAVAVNSAFELHGLLGRGGAAVDGVLDTVRAMKPKIFTMAEQEASDNAGGFSERFTEALHYYSTMFDSLEGGSEGYRMMTEMYLGREISNVVACEGEERTERHETAAQWKGRLVRAGLEPVCLGSNAFKQASMLLALFFAGGDGYRVEERDGCLALGWHARPLIVTSAWRPAGQ</sequence>
<keyword evidence="9" id="KW-1185">Reference proteome</keyword>
<accession>A0AAX6FJH8</accession>
<evidence type="ECO:0000256" key="1">
    <source>
        <dbReference type="ARBA" id="ARBA00010273"/>
    </source>
</evidence>
<comment type="similarity">
    <text evidence="1 5">Belongs to the GRAS family. DELLA subfamily.</text>
</comment>
<feature type="domain" description="Transcriptional factor DELLA N-terminal" evidence="7">
    <location>
        <begin position="42"/>
        <end position="105"/>
    </location>
</feature>
<evidence type="ECO:0000256" key="6">
    <source>
        <dbReference type="SAM" id="MobiDB-lite"/>
    </source>
</evidence>
<protein>
    <recommendedName>
        <fullName evidence="5">DELLA protein</fullName>
    </recommendedName>
</protein>
<comment type="function">
    <text evidence="5">Transcriptional regulator that acts as a repressor of the gibberellin (GA) signaling pathway. Probably acts by participating in large multiprotein complexes that repress transcription of GA-inducible genes.</text>
</comment>
<feature type="region of interest" description="Disordered" evidence="6">
    <location>
        <begin position="101"/>
        <end position="142"/>
    </location>
</feature>
<reference evidence="8" key="1">
    <citation type="journal article" date="2023" name="GigaByte">
        <title>Genome assembly of the bearded iris, Iris pallida Lam.</title>
        <authorList>
            <person name="Bruccoleri R.E."/>
            <person name="Oakeley E.J."/>
            <person name="Faust A.M.E."/>
            <person name="Altorfer M."/>
            <person name="Dessus-Babus S."/>
            <person name="Burckhardt D."/>
            <person name="Oertli M."/>
            <person name="Naumann U."/>
            <person name="Petersen F."/>
            <person name="Wong J."/>
        </authorList>
    </citation>
    <scope>NUCLEOTIDE SEQUENCE</scope>
    <source>
        <strain evidence="8">GSM-AAB239-AS_SAM_17_03QT</strain>
    </source>
</reference>
<dbReference type="Gene3D" id="1.10.10.1290">
    <property type="entry name" value="Transcriptional regulator DELLA, N-terminal domain"/>
    <property type="match status" value="1"/>
</dbReference>
<comment type="caution">
    <text evidence="4">Lacks conserved residue(s) required for the propagation of feature annotation.</text>
</comment>
<dbReference type="AlphaFoldDB" id="A0AAX6FJH8"/>
<dbReference type="Proteomes" id="UP001140949">
    <property type="component" value="Unassembled WGS sequence"/>
</dbReference>
<dbReference type="InterPro" id="IPR021914">
    <property type="entry name" value="TF_DELLA_N"/>
</dbReference>
<dbReference type="InterPro" id="IPR038088">
    <property type="entry name" value="DELLA_N_sf"/>
</dbReference>
<dbReference type="Pfam" id="PF03514">
    <property type="entry name" value="GRAS"/>
    <property type="match status" value="1"/>
</dbReference>
<name>A0AAX6FJH8_IRIPA</name>
<evidence type="ECO:0000256" key="4">
    <source>
        <dbReference type="PROSITE-ProRule" id="PRU01191"/>
    </source>
</evidence>
<dbReference type="GO" id="GO:0009740">
    <property type="term" value="P:gibberellic acid mediated signaling pathway"/>
    <property type="evidence" value="ECO:0007669"/>
    <property type="project" value="UniProtKB-UniRule"/>
</dbReference>
<proteinExistence type="inferred from homology"/>
<keyword evidence="2 5" id="KW-0805">Transcription regulation</keyword>
<keyword evidence="5" id="KW-0539">Nucleus</keyword>
<feature type="region of interest" description="VHIID" evidence="4">
    <location>
        <begin position="225"/>
        <end position="290"/>
    </location>
</feature>
<comment type="subcellular location">
    <subcellularLocation>
        <location evidence="5">Nucleus</location>
    </subcellularLocation>
</comment>